<evidence type="ECO:0000313" key="2">
    <source>
        <dbReference type="Proteomes" id="UP001060215"/>
    </source>
</evidence>
<comment type="caution">
    <text evidence="1">The sequence shown here is derived from an EMBL/GenBank/DDBJ whole genome shotgun (WGS) entry which is preliminary data.</text>
</comment>
<proteinExistence type="predicted"/>
<dbReference type="Proteomes" id="UP001060215">
    <property type="component" value="Chromosome 4"/>
</dbReference>
<keyword evidence="2" id="KW-1185">Reference proteome</keyword>
<name>A0ACC0HPX1_9ERIC</name>
<sequence>MRPRALPPFSESCMGNFLWLAVAECKDKAETELHHLAGQVNDAIAKVNGDLVKQLQGEEGSLKYFDFGWGKPTWASPVGSGESISTIFYQNMVILIETKQGDGIEAWVSMDEQQMAIFQCDRELQIYTSVDQSPLEPL</sequence>
<organism evidence="1 2">
    <name type="scientific">Camellia lanceoleosa</name>
    <dbReference type="NCBI Taxonomy" id="1840588"/>
    <lineage>
        <taxon>Eukaryota</taxon>
        <taxon>Viridiplantae</taxon>
        <taxon>Streptophyta</taxon>
        <taxon>Embryophyta</taxon>
        <taxon>Tracheophyta</taxon>
        <taxon>Spermatophyta</taxon>
        <taxon>Magnoliopsida</taxon>
        <taxon>eudicotyledons</taxon>
        <taxon>Gunneridae</taxon>
        <taxon>Pentapetalae</taxon>
        <taxon>asterids</taxon>
        <taxon>Ericales</taxon>
        <taxon>Theaceae</taxon>
        <taxon>Camellia</taxon>
    </lineage>
</organism>
<accession>A0ACC0HPX1</accession>
<reference evidence="1 2" key="1">
    <citation type="journal article" date="2022" name="Plant J.">
        <title>Chromosome-level genome of Camellia lanceoleosa provides a valuable resource for understanding genome evolution and self-incompatibility.</title>
        <authorList>
            <person name="Gong W."/>
            <person name="Xiao S."/>
            <person name="Wang L."/>
            <person name="Liao Z."/>
            <person name="Chang Y."/>
            <person name="Mo W."/>
            <person name="Hu G."/>
            <person name="Li W."/>
            <person name="Zhao G."/>
            <person name="Zhu H."/>
            <person name="Hu X."/>
            <person name="Ji K."/>
            <person name="Xiang X."/>
            <person name="Song Q."/>
            <person name="Yuan D."/>
            <person name="Jin S."/>
            <person name="Zhang L."/>
        </authorList>
    </citation>
    <scope>NUCLEOTIDE SEQUENCE [LARGE SCALE GENOMIC DNA]</scope>
    <source>
        <strain evidence="1">SQ_2022a</strain>
    </source>
</reference>
<protein>
    <submittedName>
        <fullName evidence="1">Stemmadenine O-acetyltransferase</fullName>
    </submittedName>
</protein>
<gene>
    <name evidence="1" type="ORF">LOK49_LG05G03882</name>
</gene>
<dbReference type="EMBL" id="CM045761">
    <property type="protein sequence ID" value="KAI8014021.1"/>
    <property type="molecule type" value="Genomic_DNA"/>
</dbReference>
<evidence type="ECO:0000313" key="1">
    <source>
        <dbReference type="EMBL" id="KAI8014021.1"/>
    </source>
</evidence>